<feature type="transmembrane region" description="Helical" evidence="5">
    <location>
        <begin position="62"/>
        <end position="85"/>
    </location>
</feature>
<evidence type="ECO:0000256" key="1">
    <source>
        <dbReference type="ARBA" id="ARBA00004141"/>
    </source>
</evidence>
<name>A0ABS9J2C6_9FLAO</name>
<evidence type="ECO:0000313" key="7">
    <source>
        <dbReference type="Proteomes" id="UP000829517"/>
    </source>
</evidence>
<dbReference type="RefSeq" id="WP_236958559.1">
    <property type="nucleotide sequence ID" value="NZ_JAETXX010000003.1"/>
</dbReference>
<dbReference type="InterPro" id="IPR019109">
    <property type="entry name" value="MamF_MmsF"/>
</dbReference>
<protein>
    <submittedName>
        <fullName evidence="6">DUF4870 domain-containing protein</fullName>
    </submittedName>
</protein>
<keyword evidence="2 5" id="KW-0812">Transmembrane</keyword>
<keyword evidence="7" id="KW-1185">Reference proteome</keyword>
<dbReference type="EMBL" id="JAETXX010000003">
    <property type="protein sequence ID" value="MCF8714595.1"/>
    <property type="molecule type" value="Genomic_DNA"/>
</dbReference>
<proteinExistence type="predicted"/>
<dbReference type="Proteomes" id="UP000829517">
    <property type="component" value="Unassembled WGS sequence"/>
</dbReference>
<evidence type="ECO:0000256" key="2">
    <source>
        <dbReference type="ARBA" id="ARBA00022692"/>
    </source>
</evidence>
<evidence type="ECO:0000256" key="5">
    <source>
        <dbReference type="SAM" id="Phobius"/>
    </source>
</evidence>
<feature type="transmembrane region" description="Helical" evidence="5">
    <location>
        <begin position="24"/>
        <end position="41"/>
    </location>
</feature>
<keyword evidence="4 5" id="KW-0472">Membrane</keyword>
<comment type="subcellular location">
    <subcellularLocation>
        <location evidence="1">Membrane</location>
        <topology evidence="1">Multi-pass membrane protein</topology>
    </subcellularLocation>
</comment>
<sequence>MDASINKHQKNVSAVIHLSTFSKYFIPFGNFIIPLLIWTSNKDKWEFIDENGKQVINFQISILLYSIILGIIMIPIVLFTAWEFVGFTNILEHNSHNIDVNFDHISGFGINAGLIGIIALLGIGLLIMDIFCTIIATIRANDGLLYKYPLTIKFIK</sequence>
<evidence type="ECO:0000256" key="4">
    <source>
        <dbReference type="ARBA" id="ARBA00023136"/>
    </source>
</evidence>
<evidence type="ECO:0000256" key="3">
    <source>
        <dbReference type="ARBA" id="ARBA00022989"/>
    </source>
</evidence>
<evidence type="ECO:0000313" key="6">
    <source>
        <dbReference type="EMBL" id="MCF8714595.1"/>
    </source>
</evidence>
<dbReference type="Pfam" id="PF09685">
    <property type="entry name" value="MamF_MmsF"/>
    <property type="match status" value="1"/>
</dbReference>
<feature type="transmembrane region" description="Helical" evidence="5">
    <location>
        <begin position="105"/>
        <end position="138"/>
    </location>
</feature>
<comment type="caution">
    <text evidence="6">The sequence shown here is derived from an EMBL/GenBank/DDBJ whole genome shotgun (WGS) entry which is preliminary data.</text>
</comment>
<reference evidence="6 7" key="1">
    <citation type="submission" date="2021-01" db="EMBL/GenBank/DDBJ databases">
        <title>Genome sequencing of Joostella atrarenae M1-2 (= KCTC 23194).</title>
        <authorList>
            <person name="Zakaria M.R."/>
            <person name="Lam M.Q."/>
            <person name="Chong C.S."/>
        </authorList>
    </citation>
    <scope>NUCLEOTIDE SEQUENCE [LARGE SCALE GENOMIC DNA]</scope>
    <source>
        <strain evidence="6 7">M1-2</strain>
    </source>
</reference>
<organism evidence="6 7">
    <name type="scientific">Joostella atrarenae</name>
    <dbReference type="NCBI Taxonomy" id="679257"/>
    <lineage>
        <taxon>Bacteria</taxon>
        <taxon>Pseudomonadati</taxon>
        <taxon>Bacteroidota</taxon>
        <taxon>Flavobacteriia</taxon>
        <taxon>Flavobacteriales</taxon>
        <taxon>Flavobacteriaceae</taxon>
        <taxon>Joostella</taxon>
    </lineage>
</organism>
<gene>
    <name evidence="6" type="ORF">JM658_07090</name>
</gene>
<accession>A0ABS9J2C6</accession>
<keyword evidence="3 5" id="KW-1133">Transmembrane helix</keyword>